<dbReference type="Proteomes" id="UP000005945">
    <property type="component" value="Unassembled WGS sequence"/>
</dbReference>
<dbReference type="HOGENOM" id="CLU_1924433_0_0_9"/>
<dbReference type="AlphaFoldDB" id="A8SB78"/>
<reference evidence="2 3" key="2">
    <citation type="submission" date="2007-09" db="EMBL/GenBank/DDBJ databases">
        <authorList>
            <person name="Fulton L."/>
            <person name="Clifton S."/>
            <person name="Fulton B."/>
            <person name="Xu J."/>
            <person name="Minx P."/>
            <person name="Pepin K.H."/>
            <person name="Johnson M."/>
            <person name="Thiruvilangam P."/>
            <person name="Bhonagiri V."/>
            <person name="Nash W.E."/>
            <person name="Mardis E.R."/>
            <person name="Wilson R.K."/>
        </authorList>
    </citation>
    <scope>NUCLEOTIDE SEQUENCE [LARGE SCALE GENOMIC DNA]</scope>
    <source>
        <strain evidence="2 3">M21/2</strain>
    </source>
</reference>
<evidence type="ECO:0000313" key="2">
    <source>
        <dbReference type="EMBL" id="EDP21767.1"/>
    </source>
</evidence>
<evidence type="ECO:0008006" key="4">
    <source>
        <dbReference type="Google" id="ProtNLM"/>
    </source>
</evidence>
<protein>
    <recommendedName>
        <fullName evidence="4">DUF551 domain-containing protein</fullName>
    </recommendedName>
</protein>
<sequence length="131" mass="14899">MDELRLINATPLEKEMLEYADYIGRETTNECESTAETCADMVSSAPTIDPESLPPHWRKSEETPPKKKDGDVLGSVFAVAYHRNIRNGIWLASNMPWHIVADCPEMYPLWMPLPKLPDLPTPERRCMLGND</sequence>
<accession>A8SB78</accession>
<feature type="compositionally biased region" description="Basic and acidic residues" evidence="1">
    <location>
        <begin position="58"/>
        <end position="69"/>
    </location>
</feature>
<dbReference type="EMBL" id="ABED02000025">
    <property type="protein sequence ID" value="EDP21767.1"/>
    <property type="molecule type" value="Genomic_DNA"/>
</dbReference>
<reference evidence="2 3" key="1">
    <citation type="submission" date="2007-09" db="EMBL/GenBank/DDBJ databases">
        <title>Draft genome sequence of Faecalibacterium prausnitzii M21/2.</title>
        <authorList>
            <person name="Sudarsanam P."/>
            <person name="Ley R."/>
            <person name="Guruge J."/>
            <person name="Turnbaugh P.J."/>
            <person name="Mahowald M."/>
            <person name="Liep D."/>
            <person name="Gordon J."/>
        </authorList>
    </citation>
    <scope>NUCLEOTIDE SEQUENCE [LARGE SCALE GENOMIC DNA]</scope>
    <source>
        <strain evidence="2 3">M21/2</strain>
    </source>
</reference>
<name>A8SB78_9FIRM</name>
<organism evidence="2 3">
    <name type="scientific">Faecalibacterium prausnitzii M21/2</name>
    <dbReference type="NCBI Taxonomy" id="411485"/>
    <lineage>
        <taxon>Bacteria</taxon>
        <taxon>Bacillati</taxon>
        <taxon>Bacillota</taxon>
        <taxon>Clostridia</taxon>
        <taxon>Eubacteriales</taxon>
        <taxon>Oscillospiraceae</taxon>
        <taxon>Faecalibacterium</taxon>
    </lineage>
</organism>
<gene>
    <name evidence="2" type="ORF">FAEPRAM212_01589</name>
</gene>
<evidence type="ECO:0000256" key="1">
    <source>
        <dbReference type="SAM" id="MobiDB-lite"/>
    </source>
</evidence>
<proteinExistence type="predicted"/>
<dbReference type="GeneID" id="75068367"/>
<comment type="caution">
    <text evidence="2">The sequence shown here is derived from an EMBL/GenBank/DDBJ whole genome shotgun (WGS) entry which is preliminary data.</text>
</comment>
<feature type="region of interest" description="Disordered" evidence="1">
    <location>
        <begin position="45"/>
        <end position="69"/>
    </location>
</feature>
<dbReference type="RefSeq" id="WP_005923785.1">
    <property type="nucleotide sequence ID" value="NZ_DS483500.1"/>
</dbReference>
<evidence type="ECO:0000313" key="3">
    <source>
        <dbReference type="Proteomes" id="UP000005945"/>
    </source>
</evidence>